<name>A0AAV2FCJ4_9ROSI</name>
<protein>
    <submittedName>
        <fullName evidence="2">Uncharacterized protein</fullName>
    </submittedName>
</protein>
<evidence type="ECO:0000313" key="3">
    <source>
        <dbReference type="Proteomes" id="UP001497516"/>
    </source>
</evidence>
<reference evidence="2 3" key="1">
    <citation type="submission" date="2024-04" db="EMBL/GenBank/DDBJ databases">
        <authorList>
            <person name="Fracassetti M."/>
        </authorList>
    </citation>
    <scope>NUCLEOTIDE SEQUENCE [LARGE SCALE GENOMIC DNA]</scope>
</reference>
<evidence type="ECO:0000313" key="2">
    <source>
        <dbReference type="EMBL" id="CAL1395973.1"/>
    </source>
</evidence>
<accession>A0AAV2FCJ4</accession>
<feature type="region of interest" description="Disordered" evidence="1">
    <location>
        <begin position="1"/>
        <end position="23"/>
    </location>
</feature>
<dbReference type="EMBL" id="OZ034819">
    <property type="protein sequence ID" value="CAL1395973.1"/>
    <property type="molecule type" value="Genomic_DNA"/>
</dbReference>
<organism evidence="2 3">
    <name type="scientific">Linum trigynum</name>
    <dbReference type="NCBI Taxonomy" id="586398"/>
    <lineage>
        <taxon>Eukaryota</taxon>
        <taxon>Viridiplantae</taxon>
        <taxon>Streptophyta</taxon>
        <taxon>Embryophyta</taxon>
        <taxon>Tracheophyta</taxon>
        <taxon>Spermatophyta</taxon>
        <taxon>Magnoliopsida</taxon>
        <taxon>eudicotyledons</taxon>
        <taxon>Gunneridae</taxon>
        <taxon>Pentapetalae</taxon>
        <taxon>rosids</taxon>
        <taxon>fabids</taxon>
        <taxon>Malpighiales</taxon>
        <taxon>Linaceae</taxon>
        <taxon>Linum</taxon>
    </lineage>
</organism>
<sequence>MTNYEDGREAAGGNMQGDLRLLPSIPTEISAKATTSTPCMSTIKNEEGRGARRMQGKVGATKIDDDSEVASGSDYSLRSSGWISILACHTP</sequence>
<dbReference type="AlphaFoldDB" id="A0AAV2FCJ4"/>
<gene>
    <name evidence="2" type="ORF">LTRI10_LOCUS36368</name>
</gene>
<evidence type="ECO:0000256" key="1">
    <source>
        <dbReference type="SAM" id="MobiDB-lite"/>
    </source>
</evidence>
<dbReference type="Proteomes" id="UP001497516">
    <property type="component" value="Chromosome 6"/>
</dbReference>
<proteinExistence type="predicted"/>
<keyword evidence="3" id="KW-1185">Reference proteome</keyword>